<feature type="region of interest" description="Disordered" evidence="1">
    <location>
        <begin position="101"/>
        <end position="120"/>
    </location>
</feature>
<dbReference type="InterPro" id="IPR000626">
    <property type="entry name" value="Ubiquitin-like_dom"/>
</dbReference>
<dbReference type="SUPFAM" id="SSF143503">
    <property type="entry name" value="PUG domain-like"/>
    <property type="match status" value="1"/>
</dbReference>
<evidence type="ECO:0000256" key="1">
    <source>
        <dbReference type="SAM" id="MobiDB-lite"/>
    </source>
</evidence>
<keyword evidence="5" id="KW-1185">Reference proteome</keyword>
<sequence length="520" mass="55717">MPASEVRVAYRGRQAAIQLPSPTASLQELSEAIQGEFQVAPPEQKLLVGGKLLRPVESPDLAVSDVGIKAGDKILVLSQPGKDELAKLDVPDQRIRGFDEELSHASRRRQSRASSSPPSGQYTFHGYEAWNVPSLRPPPAEALKLLHTLAADRSIVAIMTHHRWSVGKLTEMPPEGKVGVSPVCILGVNINSGQEISLRLRTDDLRGFRRYDRIRETLIHELAHMVFSEHDNNFKELNSQLLRKAAAQDWTRSARALTGEAASFHEDWENPAADAHSASVSAGHRLGGAEPGTTVAKAAAAQAALDRAHAQAASAPPVPGLQAVGLSEVSGDQGDSIEGLGHCDGSTEQLEDEMRRLGTPTAEQGTRNSPFTQDHRDSRDAANSKGPQGSSSMESTHLQAAHDGSADAAPSSAAPVREAVLSIVSAGAPASARAALDSVMKIIQHIVEEPGEAKFRRLRERALERRTGKLLPLCVELLEASGFEKLAIDGETVLLLLDNDTASLQSVLQVVQQQCDILSS</sequence>
<reference evidence="4 5" key="1">
    <citation type="submission" date="2024-06" db="EMBL/GenBank/DDBJ databases">
        <authorList>
            <person name="Kraege A."/>
            <person name="Thomma B."/>
        </authorList>
    </citation>
    <scope>NUCLEOTIDE SEQUENCE [LARGE SCALE GENOMIC DNA]</scope>
</reference>
<dbReference type="Gene3D" id="3.10.20.90">
    <property type="entry name" value="Phosphatidylinositol 3-kinase Catalytic Subunit, Chain A, domain 1"/>
    <property type="match status" value="1"/>
</dbReference>
<dbReference type="InterPro" id="IPR013536">
    <property type="entry name" value="WLM_dom"/>
</dbReference>
<feature type="region of interest" description="Disordered" evidence="1">
    <location>
        <begin position="358"/>
        <end position="411"/>
    </location>
</feature>
<accession>A0ABP1GE22</accession>
<name>A0ABP1GE22_9CHLO</name>
<feature type="compositionally biased region" description="Basic and acidic residues" evidence="1">
    <location>
        <begin position="373"/>
        <end position="382"/>
    </location>
</feature>
<feature type="compositionally biased region" description="Low complexity" evidence="1">
    <location>
        <begin position="401"/>
        <end position="411"/>
    </location>
</feature>
<proteinExistence type="predicted"/>
<dbReference type="Gene3D" id="1.20.58.2190">
    <property type="match status" value="1"/>
</dbReference>
<comment type="caution">
    <text evidence="4">The sequence shown here is derived from an EMBL/GenBank/DDBJ whole genome shotgun (WGS) entry which is preliminary data.</text>
</comment>
<dbReference type="PANTHER" id="PTHR47796:SF1">
    <property type="entry name" value="OS08G0500800 PROTEIN"/>
    <property type="match status" value="1"/>
</dbReference>
<feature type="domain" description="WLM" evidence="3">
    <location>
        <begin position="115"/>
        <end position="309"/>
    </location>
</feature>
<protein>
    <submittedName>
        <fullName evidence="4">G11631 protein</fullName>
    </submittedName>
</protein>
<evidence type="ECO:0000313" key="4">
    <source>
        <dbReference type="EMBL" id="CAL5228488.1"/>
    </source>
</evidence>
<evidence type="ECO:0000313" key="5">
    <source>
        <dbReference type="Proteomes" id="UP001497392"/>
    </source>
</evidence>
<dbReference type="SUPFAM" id="SSF54236">
    <property type="entry name" value="Ubiquitin-like"/>
    <property type="match status" value="1"/>
</dbReference>
<dbReference type="InterPro" id="IPR029071">
    <property type="entry name" value="Ubiquitin-like_domsf"/>
</dbReference>
<feature type="compositionally biased region" description="Polar residues" evidence="1">
    <location>
        <begin position="385"/>
        <end position="398"/>
    </location>
</feature>
<organism evidence="4 5">
    <name type="scientific">Coccomyxa viridis</name>
    <dbReference type="NCBI Taxonomy" id="1274662"/>
    <lineage>
        <taxon>Eukaryota</taxon>
        <taxon>Viridiplantae</taxon>
        <taxon>Chlorophyta</taxon>
        <taxon>core chlorophytes</taxon>
        <taxon>Trebouxiophyceae</taxon>
        <taxon>Trebouxiophyceae incertae sedis</taxon>
        <taxon>Coccomyxaceae</taxon>
        <taxon>Coccomyxa</taxon>
    </lineage>
</organism>
<dbReference type="PROSITE" id="PS51397">
    <property type="entry name" value="WLM"/>
    <property type="match status" value="1"/>
</dbReference>
<dbReference type="Proteomes" id="UP001497392">
    <property type="component" value="Unassembled WGS sequence"/>
</dbReference>
<dbReference type="PROSITE" id="PS50053">
    <property type="entry name" value="UBIQUITIN_2"/>
    <property type="match status" value="1"/>
</dbReference>
<feature type="compositionally biased region" description="Polar residues" evidence="1">
    <location>
        <begin position="361"/>
        <end position="372"/>
    </location>
</feature>
<dbReference type="EMBL" id="CAXHTA020000018">
    <property type="protein sequence ID" value="CAL5228488.1"/>
    <property type="molecule type" value="Genomic_DNA"/>
</dbReference>
<dbReference type="Pfam" id="PF08325">
    <property type="entry name" value="WLM"/>
    <property type="match status" value="1"/>
</dbReference>
<feature type="domain" description="Ubiquitin-like" evidence="2">
    <location>
        <begin position="21"/>
        <end position="77"/>
    </location>
</feature>
<evidence type="ECO:0000259" key="3">
    <source>
        <dbReference type="PROSITE" id="PS51397"/>
    </source>
</evidence>
<dbReference type="PANTHER" id="PTHR47796">
    <property type="entry name" value="ZINC METALLOPROTEINASE-LIKE PROTEIN"/>
    <property type="match status" value="1"/>
</dbReference>
<evidence type="ECO:0000259" key="2">
    <source>
        <dbReference type="PROSITE" id="PS50053"/>
    </source>
</evidence>
<dbReference type="InterPro" id="IPR036339">
    <property type="entry name" value="PUB-like_dom_sf"/>
</dbReference>
<feature type="region of interest" description="Disordered" evidence="1">
    <location>
        <begin position="310"/>
        <end position="345"/>
    </location>
</feature>
<gene>
    <name evidence="4" type="primary">g11631</name>
    <name evidence="4" type="ORF">VP750_LOCUS10394</name>
</gene>